<keyword evidence="22" id="KW-0413">Isomerase</keyword>
<evidence type="ECO:0000256" key="25">
    <source>
        <dbReference type="ARBA" id="ARBA00029720"/>
    </source>
</evidence>
<dbReference type="GO" id="GO:0005260">
    <property type="term" value="F:intracellularly ATP-gated chloride channel activity"/>
    <property type="evidence" value="ECO:0007669"/>
    <property type="project" value="UniProtKB-EC"/>
</dbReference>
<keyword evidence="13" id="KW-0967">Endosome</keyword>
<evidence type="ECO:0000256" key="10">
    <source>
        <dbReference type="ARBA" id="ARBA00022553"/>
    </source>
</evidence>
<keyword evidence="18 32" id="KW-0472">Membrane</keyword>
<keyword evidence="20" id="KW-0325">Glycoprotein</keyword>
<evidence type="ECO:0000256" key="11">
    <source>
        <dbReference type="ARBA" id="ARBA00022692"/>
    </source>
</evidence>
<evidence type="ECO:0000256" key="9">
    <source>
        <dbReference type="ARBA" id="ARBA00022448"/>
    </source>
</evidence>
<evidence type="ECO:0000256" key="4">
    <source>
        <dbReference type="ARBA" id="ARBA00004520"/>
    </source>
</evidence>
<evidence type="ECO:0000256" key="22">
    <source>
        <dbReference type="ARBA" id="ARBA00023235"/>
    </source>
</evidence>
<comment type="similarity">
    <text evidence="5">Belongs to the ABC transporter superfamily. ABCC family. CFTR transporter (TC 3.A.1.202) subfamily.</text>
</comment>
<dbReference type="PRINTS" id="PR01851">
    <property type="entry name" value="CYSFIBREGLTR"/>
</dbReference>
<feature type="transmembrane region" description="Helical" evidence="32">
    <location>
        <begin position="842"/>
        <end position="866"/>
    </location>
</feature>
<dbReference type="GO" id="GO:0005524">
    <property type="term" value="F:ATP binding"/>
    <property type="evidence" value="ECO:0007669"/>
    <property type="project" value="UniProtKB-KW"/>
</dbReference>
<comment type="caution">
    <text evidence="35">The sequence shown here is derived from an EMBL/GenBank/DDBJ whole genome shotgun (WGS) entry which is preliminary data.</text>
</comment>
<evidence type="ECO:0000256" key="18">
    <source>
        <dbReference type="ARBA" id="ARBA00023136"/>
    </source>
</evidence>
<evidence type="ECO:0000256" key="1">
    <source>
        <dbReference type="ARBA" id="ARBA00004195"/>
    </source>
</evidence>
<dbReference type="Proteomes" id="UP001152320">
    <property type="component" value="Chromosome 13"/>
</dbReference>
<evidence type="ECO:0000256" key="24">
    <source>
        <dbReference type="ARBA" id="ARBA00024167"/>
    </source>
</evidence>
<organism evidence="35 36">
    <name type="scientific">Holothuria leucospilota</name>
    <name type="common">Black long sea cucumber</name>
    <name type="synonym">Mertensiothuria leucospilota</name>
    <dbReference type="NCBI Taxonomy" id="206669"/>
    <lineage>
        <taxon>Eukaryota</taxon>
        <taxon>Metazoa</taxon>
        <taxon>Echinodermata</taxon>
        <taxon>Eleutherozoa</taxon>
        <taxon>Echinozoa</taxon>
        <taxon>Holothuroidea</taxon>
        <taxon>Aspidochirotacea</taxon>
        <taxon>Aspidochirotida</taxon>
        <taxon>Holothuriidae</taxon>
        <taxon>Holothuria</taxon>
    </lineage>
</organism>
<dbReference type="PROSITE" id="PS50893">
    <property type="entry name" value="ABC_TRANSPORTER_2"/>
    <property type="match status" value="2"/>
</dbReference>
<comment type="catalytic activity">
    <reaction evidence="30">
        <text>ATP + H2O = ADP + phosphate + H(+)</text>
        <dbReference type="Rhea" id="RHEA:13065"/>
        <dbReference type="ChEBI" id="CHEBI:15377"/>
        <dbReference type="ChEBI" id="CHEBI:15378"/>
        <dbReference type="ChEBI" id="CHEBI:30616"/>
        <dbReference type="ChEBI" id="CHEBI:43474"/>
        <dbReference type="ChEBI" id="CHEBI:456216"/>
    </reaction>
    <physiologicalReaction direction="left-to-right" evidence="30">
        <dbReference type="Rhea" id="RHEA:13066"/>
    </physiologicalReaction>
</comment>
<dbReference type="GO" id="GO:0016887">
    <property type="term" value="F:ATP hydrolysis activity"/>
    <property type="evidence" value="ECO:0007669"/>
    <property type="project" value="InterPro"/>
</dbReference>
<dbReference type="SMART" id="SM00382">
    <property type="entry name" value="AAA"/>
    <property type="match status" value="2"/>
</dbReference>
<dbReference type="InterPro" id="IPR027417">
    <property type="entry name" value="P-loop_NTPase"/>
</dbReference>
<evidence type="ECO:0000256" key="2">
    <source>
        <dbReference type="ARBA" id="ARBA00004424"/>
    </source>
</evidence>
<sequence length="1389" mass="156943">MARDKQEEDARLDSKPNPMETADCFSRLFFCWLLPLFNYGYKNTLEITDLYQTLLNDSSRHLADKLNREWEKELEKERKTGKDPSLFKAIARTCWRMLLLSGCLAFFQECIFKMGQPILMGILVQYFVEPSSITRQQAYLCALGFSVCVTGTFVLHHQVFFINNRVGMRLRVAVSALIYRKALRLSYSAIGKTTVGQLVNILSNDVNRFDLAFSFIHNIWIVPIQVTTMMVVLWFQMGPTCLVALFTLLLLAPVQGVMGKMFSKLRAKTAILTDERVRIMNEVIAGMRIIKIHAWEAPFTKLVEEARRKEIHKIQRSSYLRGFTLSFFFVSAKLIAYLTFILFAATGNILQSSIIFFALPMFDIVRFSAALALPYSIMYGLETMVTIRRAKTFLLMEELSSDSHLDGSQSHQNRIYVPNHHHSKSTQVNFDDEDGNVVDIDLEERSQLNPGPETSGVAMVVADSPKKISSWDPSKSATTEKETPDMKIGIKNLCGSWEDEASQNKCLDQVTFTVEASELVAVIGPVGCGKSSLFMALLGELPHTTGEIFKEGTMAYTSQQPWVFAGTLKENIVFGRPYNKTKYESVLTVCALKRDISILPDGDLTLIGERGITLSGGQRARVSLARAVYGDADVYLLDDPLSAVDTAVGRHLFERCIKGFLKNKPVILVTHQLQYLNAVDKIVVLKEGKMVDCGTYEELQTRGIDFAALLKEYEDEECKSEKLSRSQSIISGESEGASPEDVALTDDYEEVEDKERKEEGTVSGQVYTRYIRAGSGIVAFSIFMFFNCIAQMFFVLSDWWLSEWASVEETCSLNNNEESCLNDPQVLANFTNFRVDTIGRPFFFYIYSVFIFLLLVISFIRTIWLFQICVNSSKNLHNQMFAAIIRTHMQFFDTNPVGRILNRFSKDIGFMDESLPVAFSDFNQVFFQTLASLITIFIFNPIVIAFSFPLIILFGFVRVYFLATSRDVKRIEGVCRSPIFSHLSSTLQGLTTVRAFRAQDRFVDKFDMYQDIHTESWFAFLVTVRWFGIMLDWLTAAFLIVVTFAAVVSKDLFSLDASEVGLSLTYALGLVGSFQWGVRQSTEIENLMTSTERVIEYSKLKPEAALESEELLDDDWPQKGAIEFEDISLRYSEDGPLVLKGITMSISAREKIGIVGRTGAGKSSLTAALMRLVEPLGTIKIDGIRLGDLGLHDVRKKISFIPQDPTLFTGTLRKNLDPFSEHDDDSLWKVLKEVQLQSAIDEYPEKLEMMVSEGGSNFSVGQRQLLCLARAMLQQNQVLLVDEATANVDLRTDQLIQATIREKFRECTVLTIAHRLNTVMDSDKVLVLDEGRIIEFDEPYILLQDTSGMFSRMVAETGMAESAKLTAVAKANYFETNAKEETRDQNFDD</sequence>
<feature type="domain" description="ABC transporter" evidence="33">
    <location>
        <begin position="488"/>
        <end position="712"/>
    </location>
</feature>
<dbReference type="InterPro" id="IPR017871">
    <property type="entry name" value="ABC_transporter-like_CS"/>
</dbReference>
<dbReference type="GO" id="GO:0140359">
    <property type="term" value="F:ABC-type transporter activity"/>
    <property type="evidence" value="ECO:0007669"/>
    <property type="project" value="InterPro"/>
</dbReference>
<keyword evidence="10" id="KW-0597">Phosphoprotein</keyword>
<feature type="transmembrane region" description="Helical" evidence="32">
    <location>
        <begin position="98"/>
        <end position="124"/>
    </location>
</feature>
<evidence type="ECO:0000259" key="33">
    <source>
        <dbReference type="PROSITE" id="PS50893"/>
    </source>
</evidence>
<evidence type="ECO:0000256" key="28">
    <source>
        <dbReference type="ARBA" id="ARBA00034073"/>
    </source>
</evidence>
<keyword evidence="14" id="KW-0256">Endoplasmic reticulum</keyword>
<evidence type="ECO:0000256" key="8">
    <source>
        <dbReference type="ARBA" id="ARBA00016668"/>
    </source>
</evidence>
<dbReference type="PANTHER" id="PTHR24223">
    <property type="entry name" value="ATP-BINDING CASSETTE SUB-FAMILY C"/>
    <property type="match status" value="1"/>
</dbReference>
<feature type="transmembrane region" description="Helical" evidence="32">
    <location>
        <begin position="777"/>
        <end position="796"/>
    </location>
</feature>
<evidence type="ECO:0000259" key="34">
    <source>
        <dbReference type="PROSITE" id="PS50929"/>
    </source>
</evidence>
<evidence type="ECO:0000256" key="16">
    <source>
        <dbReference type="ARBA" id="ARBA00022989"/>
    </source>
</evidence>
<keyword evidence="23" id="KW-0407">Ion channel</keyword>
<comment type="catalytic activity">
    <reaction evidence="24">
        <text>chloride(in) = chloride(out)</text>
        <dbReference type="Rhea" id="RHEA:29823"/>
        <dbReference type="ChEBI" id="CHEBI:17996"/>
    </reaction>
</comment>
<dbReference type="GO" id="GO:0055038">
    <property type="term" value="C:recycling endosome membrane"/>
    <property type="evidence" value="ECO:0007669"/>
    <property type="project" value="UniProtKB-SubCell"/>
</dbReference>
<dbReference type="PROSITE" id="PS00211">
    <property type="entry name" value="ABC_TRANSPORTER_1"/>
    <property type="match status" value="2"/>
</dbReference>
<keyword evidence="17" id="KW-0406">Ion transport</keyword>
<evidence type="ECO:0000256" key="12">
    <source>
        <dbReference type="ARBA" id="ARBA00022741"/>
    </source>
</evidence>
<feature type="transmembrane region" description="Helical" evidence="32">
    <location>
        <begin position="215"/>
        <end position="236"/>
    </location>
</feature>
<dbReference type="CDD" id="cd03250">
    <property type="entry name" value="ABCC_MRP_domain1"/>
    <property type="match status" value="1"/>
</dbReference>
<evidence type="ECO:0000256" key="23">
    <source>
        <dbReference type="ARBA" id="ARBA00023303"/>
    </source>
</evidence>
<protein>
    <recommendedName>
        <fullName evidence="8">Cystic fibrosis transmembrane conductance regulator</fullName>
        <ecNumber evidence="7">5.6.1.6</ecNumber>
    </recommendedName>
    <alternativeName>
        <fullName evidence="25">ATP-binding cassette sub-family C member 7</fullName>
    </alternativeName>
    <alternativeName>
        <fullName evidence="26">Channel conductance-controlling ATPase</fullName>
    </alternativeName>
    <alternativeName>
        <fullName evidence="27">cAMP-dependent chloride channel</fullName>
    </alternativeName>
</protein>
<dbReference type="GO" id="GO:0005789">
    <property type="term" value="C:endoplasmic reticulum membrane"/>
    <property type="evidence" value="ECO:0007669"/>
    <property type="project" value="UniProtKB-SubCell"/>
</dbReference>
<dbReference type="PANTHER" id="PTHR24223:SF456">
    <property type="entry name" value="MULTIDRUG RESISTANCE-ASSOCIATED PROTEIN LETHAL(2)03659"/>
    <property type="match status" value="1"/>
</dbReference>
<feature type="domain" description="ABC transmembrane type-1" evidence="34">
    <location>
        <begin position="111"/>
        <end position="359"/>
    </location>
</feature>
<evidence type="ECO:0000256" key="13">
    <source>
        <dbReference type="ARBA" id="ARBA00022753"/>
    </source>
</evidence>
<evidence type="ECO:0000256" key="17">
    <source>
        <dbReference type="ARBA" id="ARBA00023065"/>
    </source>
</evidence>
<feature type="transmembrane region" description="Helical" evidence="32">
    <location>
        <begin position="318"/>
        <end position="342"/>
    </location>
</feature>
<evidence type="ECO:0000256" key="19">
    <source>
        <dbReference type="ARBA" id="ARBA00023173"/>
    </source>
</evidence>
<keyword evidence="16 32" id="KW-1133">Transmembrane helix</keyword>
<comment type="catalytic activity">
    <reaction evidence="28">
        <text>ATP + H2O + closed Cl(-) channel = ADP + phosphate + open Cl(-) channel.</text>
        <dbReference type="EC" id="5.6.1.6"/>
    </reaction>
</comment>
<evidence type="ECO:0000256" key="7">
    <source>
        <dbReference type="ARBA" id="ARBA00012195"/>
    </source>
</evidence>
<feature type="transmembrane region" description="Helical" evidence="32">
    <location>
        <begin position="1060"/>
        <end position="1078"/>
    </location>
</feature>
<dbReference type="CDD" id="cd03244">
    <property type="entry name" value="ABCC_MRP_domain2"/>
    <property type="match status" value="1"/>
</dbReference>
<dbReference type="InterPro" id="IPR036640">
    <property type="entry name" value="ABC1_TM_sf"/>
</dbReference>
<dbReference type="Gene3D" id="1.20.1560.10">
    <property type="entry name" value="ABC transporter type 1, transmembrane domain"/>
    <property type="match status" value="2"/>
</dbReference>
<dbReference type="InterPro" id="IPR011527">
    <property type="entry name" value="ABC1_TM_dom"/>
</dbReference>
<evidence type="ECO:0000256" key="30">
    <source>
        <dbReference type="ARBA" id="ARBA00048778"/>
    </source>
</evidence>
<feature type="domain" description="ABC transmembrane type-1" evidence="34">
    <location>
        <begin position="782"/>
        <end position="1086"/>
    </location>
</feature>
<evidence type="ECO:0000256" key="26">
    <source>
        <dbReference type="ARBA" id="ARBA00031358"/>
    </source>
</evidence>
<evidence type="ECO:0000256" key="6">
    <source>
        <dbReference type="ARBA" id="ARBA00009726"/>
    </source>
</evidence>
<dbReference type="Pfam" id="PF00005">
    <property type="entry name" value="ABC_tran"/>
    <property type="match status" value="2"/>
</dbReference>
<keyword evidence="19" id="KW-0869">Chloride channel</keyword>
<feature type="transmembrane region" description="Helical" evidence="32">
    <location>
        <begin position="354"/>
        <end position="381"/>
    </location>
</feature>
<evidence type="ECO:0000256" key="15">
    <source>
        <dbReference type="ARBA" id="ARBA00022840"/>
    </source>
</evidence>
<feature type="transmembrane region" description="Helical" evidence="32">
    <location>
        <begin position="930"/>
        <end position="957"/>
    </location>
</feature>
<evidence type="ECO:0000256" key="3">
    <source>
        <dbReference type="ARBA" id="ARBA00004477"/>
    </source>
</evidence>
<dbReference type="FunFam" id="3.40.50.300:FF:000163">
    <property type="entry name" value="Multidrug resistance-associated protein member 4"/>
    <property type="match status" value="1"/>
</dbReference>
<feature type="transmembrane region" description="Helical" evidence="32">
    <location>
        <begin position="1026"/>
        <end position="1048"/>
    </location>
</feature>
<dbReference type="InterPro" id="IPR003593">
    <property type="entry name" value="AAA+_ATPase"/>
</dbReference>
<dbReference type="OrthoDB" id="6500128at2759"/>
<keyword evidence="36" id="KW-1185">Reference proteome</keyword>
<dbReference type="InterPro" id="IPR003439">
    <property type="entry name" value="ABC_transporter-like_ATP-bd"/>
</dbReference>
<keyword evidence="9" id="KW-0813">Transport</keyword>
<feature type="transmembrane region" description="Helical" evidence="32">
    <location>
        <begin position="136"/>
        <end position="161"/>
    </location>
</feature>
<name>A0A9Q1H0R3_HOLLE</name>
<accession>A0A9Q1H0R3</accession>
<proteinExistence type="inferred from homology"/>
<evidence type="ECO:0000313" key="35">
    <source>
        <dbReference type="EMBL" id="KAJ8030792.1"/>
    </source>
</evidence>
<dbReference type="GO" id="GO:0031901">
    <property type="term" value="C:early endosome membrane"/>
    <property type="evidence" value="ECO:0007669"/>
    <property type="project" value="UniProtKB-SubCell"/>
</dbReference>
<dbReference type="InterPro" id="IPR009147">
    <property type="entry name" value="CFTR/ABCC7"/>
</dbReference>
<dbReference type="SUPFAM" id="SSF52540">
    <property type="entry name" value="P-loop containing nucleoside triphosphate hydrolases"/>
    <property type="match status" value="2"/>
</dbReference>
<evidence type="ECO:0000256" key="21">
    <source>
        <dbReference type="ARBA" id="ARBA00023214"/>
    </source>
</evidence>
<evidence type="ECO:0000256" key="29">
    <source>
        <dbReference type="ARBA" id="ARBA00044653"/>
    </source>
</evidence>
<feature type="domain" description="ABC transporter" evidence="33">
    <location>
        <begin position="1122"/>
        <end position="1355"/>
    </location>
</feature>
<dbReference type="Pfam" id="PF00664">
    <property type="entry name" value="ABC_membrane"/>
    <property type="match status" value="2"/>
</dbReference>
<dbReference type="GO" id="GO:0016324">
    <property type="term" value="C:apical plasma membrane"/>
    <property type="evidence" value="ECO:0007669"/>
    <property type="project" value="UniProtKB-SubCell"/>
</dbReference>
<comment type="similarity">
    <text evidence="6">Belongs to the ABC transporter superfamily. ABCC family. Conjugate transporter (TC 3.A.1.208) subfamily.</text>
</comment>
<dbReference type="PROSITE" id="PS50929">
    <property type="entry name" value="ABC_TM1F"/>
    <property type="match status" value="2"/>
</dbReference>
<keyword evidence="21" id="KW-0868">Chloride</keyword>
<comment type="subcellular location">
    <subcellularLocation>
        <location evidence="2">Apical cell membrane</location>
        <topology evidence="2">Multi-pass membrane protein</topology>
    </subcellularLocation>
    <subcellularLocation>
        <location evidence="4">Early endosome membrane</location>
        <topology evidence="4">Multi-pass membrane protein</topology>
    </subcellularLocation>
    <subcellularLocation>
        <location evidence="3">Endoplasmic reticulum membrane</location>
        <topology evidence="3">Multi-pass membrane protein</topology>
    </subcellularLocation>
    <subcellularLocation>
        <location evidence="1">Recycling endosome membrane</location>
        <topology evidence="1">Multi-pass membrane protein</topology>
    </subcellularLocation>
</comment>
<keyword evidence="11 32" id="KW-0812">Transmembrane</keyword>
<dbReference type="EC" id="5.6.1.6" evidence="7"/>
<dbReference type="EMBL" id="JAIZAY010000013">
    <property type="protein sequence ID" value="KAJ8030792.1"/>
    <property type="molecule type" value="Genomic_DNA"/>
</dbReference>
<feature type="transmembrane region" description="Helical" evidence="32">
    <location>
        <begin position="242"/>
        <end position="262"/>
    </location>
</feature>
<dbReference type="GO" id="GO:0034707">
    <property type="term" value="C:chloride channel complex"/>
    <property type="evidence" value="ECO:0007669"/>
    <property type="project" value="UniProtKB-KW"/>
</dbReference>
<dbReference type="FunFam" id="1.20.1560.10:FF:000026">
    <property type="entry name" value="Multidrug resistance-associated protein lethal(2)03659"/>
    <property type="match status" value="1"/>
</dbReference>
<dbReference type="FunFam" id="1.20.1560.10:FF:000014">
    <property type="entry name" value="Multidrug resistance-associated protein member 4"/>
    <property type="match status" value="1"/>
</dbReference>
<evidence type="ECO:0000256" key="27">
    <source>
        <dbReference type="ARBA" id="ARBA00033163"/>
    </source>
</evidence>
<evidence type="ECO:0000256" key="20">
    <source>
        <dbReference type="ARBA" id="ARBA00023180"/>
    </source>
</evidence>
<keyword evidence="12" id="KW-0547">Nucleotide-binding</keyword>
<dbReference type="InterPro" id="IPR050173">
    <property type="entry name" value="ABC_transporter_C-like"/>
</dbReference>
<dbReference type="SUPFAM" id="SSF90123">
    <property type="entry name" value="ABC transporter transmembrane region"/>
    <property type="match status" value="2"/>
</dbReference>
<feature type="region of interest" description="Disordered" evidence="31">
    <location>
        <begin position="724"/>
        <end position="743"/>
    </location>
</feature>
<comment type="catalytic activity">
    <reaction evidence="29">
        <text>hydrogencarbonate(in) = hydrogencarbonate(out)</text>
        <dbReference type="Rhea" id="RHEA:28695"/>
        <dbReference type="ChEBI" id="CHEBI:17544"/>
    </reaction>
</comment>
<evidence type="ECO:0000256" key="5">
    <source>
        <dbReference type="ARBA" id="ARBA00009118"/>
    </source>
</evidence>
<gene>
    <name evidence="35" type="ORF">HOLleu_27302</name>
</gene>
<evidence type="ECO:0000256" key="31">
    <source>
        <dbReference type="SAM" id="MobiDB-lite"/>
    </source>
</evidence>
<evidence type="ECO:0000256" key="32">
    <source>
        <dbReference type="SAM" id="Phobius"/>
    </source>
</evidence>
<dbReference type="FunFam" id="3.40.50.300:FF:003144">
    <property type="entry name" value="Putative multidrug resistance-associated protein lethal(2)03659-like Protein"/>
    <property type="match status" value="1"/>
</dbReference>
<dbReference type="Gene3D" id="3.40.50.300">
    <property type="entry name" value="P-loop containing nucleotide triphosphate hydrolases"/>
    <property type="match status" value="2"/>
</dbReference>
<keyword evidence="15" id="KW-0067">ATP-binding</keyword>
<evidence type="ECO:0000313" key="36">
    <source>
        <dbReference type="Proteomes" id="UP001152320"/>
    </source>
</evidence>
<evidence type="ECO:0000256" key="14">
    <source>
        <dbReference type="ARBA" id="ARBA00022824"/>
    </source>
</evidence>
<reference evidence="35" key="1">
    <citation type="submission" date="2021-10" db="EMBL/GenBank/DDBJ databases">
        <title>Tropical sea cucumber genome reveals ecological adaptation and Cuvierian tubules defense mechanism.</title>
        <authorList>
            <person name="Chen T."/>
        </authorList>
    </citation>
    <scope>NUCLEOTIDE SEQUENCE</scope>
    <source>
        <strain evidence="35">Nanhai2018</strain>
        <tissue evidence="35">Muscle</tissue>
    </source>
</reference>